<sequence length="228" mass="23779">MAIQSTATNDYSSLTVTPKKDSATTPKKSTLGQADFLKLMTTQMTHQDPTKPMENTEFITQMAQFGTVSGIQDLQKSFSDFATSITSGQALQASSLVGRTVSAPGTKGLLTQGGSISGDINLSGDATSVHVKVTNATTGEIIREADLGAQSTGKVPFTWDGLDSNGTAAKPGVYKIQATGYIDGKNTTLDTDIKSQVDSVSMGSGGNGVKVNLTGLDSVDFNQIKQIL</sequence>
<proteinExistence type="inferred from homology"/>
<dbReference type="Pfam" id="PF13860">
    <property type="entry name" value="FlgD_ig"/>
    <property type="match status" value="1"/>
</dbReference>
<dbReference type="RefSeq" id="WP_127027970.1">
    <property type="nucleotide sequence ID" value="NZ_RYFG02000104.1"/>
</dbReference>
<dbReference type="Pfam" id="PF03963">
    <property type="entry name" value="FlgD"/>
    <property type="match status" value="1"/>
</dbReference>
<evidence type="ECO:0000256" key="1">
    <source>
        <dbReference type="ARBA" id="ARBA00010577"/>
    </source>
</evidence>
<evidence type="ECO:0000313" key="9">
    <source>
        <dbReference type="EMBL" id="TRW93026.1"/>
    </source>
</evidence>
<evidence type="ECO:0000256" key="4">
    <source>
        <dbReference type="ARBA" id="ARBA00024746"/>
    </source>
</evidence>
<accession>A0ABY3C8R8</accession>
<dbReference type="Pfam" id="PF13861">
    <property type="entry name" value="FLgD_tudor"/>
    <property type="match status" value="1"/>
</dbReference>
<comment type="caution">
    <text evidence="9">The sequence shown here is derived from an EMBL/GenBank/DDBJ whole genome shotgun (WGS) entry which is preliminary data.</text>
</comment>
<dbReference type="Gene3D" id="2.30.30.910">
    <property type="match status" value="1"/>
</dbReference>
<evidence type="ECO:0000256" key="2">
    <source>
        <dbReference type="ARBA" id="ARBA00016013"/>
    </source>
</evidence>
<dbReference type="Gene3D" id="2.60.40.4070">
    <property type="match status" value="1"/>
</dbReference>
<dbReference type="InterPro" id="IPR025965">
    <property type="entry name" value="FlgD/Vpr_Ig-like"/>
</dbReference>
<evidence type="ECO:0000259" key="7">
    <source>
        <dbReference type="Pfam" id="PF13860"/>
    </source>
</evidence>
<keyword evidence="9" id="KW-0969">Cilium</keyword>
<name>A0ABY3C8R8_9GAMM</name>
<keyword evidence="3 5" id="KW-1005">Bacterial flagellum biogenesis</keyword>
<dbReference type="EMBL" id="RYFG02000104">
    <property type="protein sequence ID" value="TRW93026.1"/>
    <property type="molecule type" value="Genomic_DNA"/>
</dbReference>
<evidence type="ECO:0000256" key="5">
    <source>
        <dbReference type="RuleBase" id="RU362076"/>
    </source>
</evidence>
<organism evidence="9 10">
    <name type="scientific">Candidatus Methylobacter oryzae</name>
    <dbReference type="NCBI Taxonomy" id="2497749"/>
    <lineage>
        <taxon>Bacteria</taxon>
        <taxon>Pseudomonadati</taxon>
        <taxon>Pseudomonadota</taxon>
        <taxon>Gammaproteobacteria</taxon>
        <taxon>Methylococcales</taxon>
        <taxon>Methylococcaceae</taxon>
        <taxon>Methylobacter</taxon>
    </lineage>
</organism>
<evidence type="ECO:0000256" key="6">
    <source>
        <dbReference type="SAM" id="MobiDB-lite"/>
    </source>
</evidence>
<protein>
    <recommendedName>
        <fullName evidence="2 5">Basal-body rod modification protein FlgD</fullName>
    </recommendedName>
</protein>
<keyword evidence="9" id="KW-0966">Cell projection</keyword>
<reference evidence="9 10" key="1">
    <citation type="journal article" date="2019" name="Antonie Van Leeuwenhoek">
        <title>Description of 'Ca. Methylobacter oryzae' KRF1, a novel species from the environmentally important Methylobacter clade 2.</title>
        <authorList>
            <person name="Khatri K."/>
            <person name="Mohite J.A."/>
            <person name="Pandit P.S."/>
            <person name="Bahulikar R."/>
            <person name="Rahalkar M.C."/>
        </authorList>
    </citation>
    <scope>NUCLEOTIDE SEQUENCE [LARGE SCALE GENOMIC DNA]</scope>
    <source>
        <strain evidence="9 10">KRF1</strain>
    </source>
</reference>
<evidence type="ECO:0000313" key="10">
    <source>
        <dbReference type="Proteomes" id="UP000733744"/>
    </source>
</evidence>
<dbReference type="InterPro" id="IPR025963">
    <property type="entry name" value="FLgD_Tudor"/>
</dbReference>
<gene>
    <name evidence="9" type="ORF">EKO24_013910</name>
</gene>
<feature type="region of interest" description="Disordered" evidence="6">
    <location>
        <begin position="1"/>
        <end position="28"/>
    </location>
</feature>
<comment type="similarity">
    <text evidence="1 5">Belongs to the FlgD family.</text>
</comment>
<evidence type="ECO:0000256" key="3">
    <source>
        <dbReference type="ARBA" id="ARBA00022795"/>
    </source>
</evidence>
<keyword evidence="9" id="KW-0282">Flagellum</keyword>
<dbReference type="Proteomes" id="UP000733744">
    <property type="component" value="Unassembled WGS sequence"/>
</dbReference>
<dbReference type="InterPro" id="IPR005648">
    <property type="entry name" value="FlgD"/>
</dbReference>
<keyword evidence="10" id="KW-1185">Reference proteome</keyword>
<feature type="domain" description="FlgD Tudor-like" evidence="8">
    <location>
        <begin position="89"/>
        <end position="225"/>
    </location>
</feature>
<feature type="domain" description="FlgD/Vpr Ig-like" evidence="7">
    <location>
        <begin position="111"/>
        <end position="180"/>
    </location>
</feature>
<feature type="compositionally biased region" description="Polar residues" evidence="6">
    <location>
        <begin position="1"/>
        <end position="16"/>
    </location>
</feature>
<evidence type="ECO:0000259" key="8">
    <source>
        <dbReference type="Pfam" id="PF13861"/>
    </source>
</evidence>
<comment type="function">
    <text evidence="4 5">Required for flagellar hook formation. May act as a scaffolding protein.</text>
</comment>